<evidence type="ECO:0000313" key="7">
    <source>
        <dbReference type="EMBL" id="XDQ79397.1"/>
    </source>
</evidence>
<dbReference type="PROSITE" id="PS50007">
    <property type="entry name" value="PIPLC_X_DOMAIN"/>
    <property type="match status" value="1"/>
</dbReference>
<dbReference type="GO" id="GO:0032259">
    <property type="term" value="P:methylation"/>
    <property type="evidence" value="ECO:0007669"/>
    <property type="project" value="UniProtKB-KW"/>
</dbReference>
<dbReference type="GO" id="GO:0009307">
    <property type="term" value="P:DNA restriction-modification system"/>
    <property type="evidence" value="ECO:0007669"/>
    <property type="project" value="UniProtKB-KW"/>
</dbReference>
<comment type="similarity">
    <text evidence="6">Belongs to the class I-like SAM-binding methyltransferase superfamily. C5-methyltransferase family.</text>
</comment>
<dbReference type="InterPro" id="IPR001525">
    <property type="entry name" value="C5_MeTfrase"/>
</dbReference>
<accession>A0AB39TJP3</accession>
<keyword evidence="2 6" id="KW-0489">Methyltransferase</keyword>
<dbReference type="AlphaFoldDB" id="A0AB39TJP3"/>
<evidence type="ECO:0000256" key="4">
    <source>
        <dbReference type="ARBA" id="ARBA00022691"/>
    </source>
</evidence>
<protein>
    <recommendedName>
        <fullName evidence="1">DNA (cytosine-5-)-methyltransferase</fullName>
        <ecNumber evidence="1">2.1.1.37</ecNumber>
    </recommendedName>
</protein>
<dbReference type="REBASE" id="858789">
    <property type="entry name" value="M.SspsY1ORF13465P"/>
</dbReference>
<dbReference type="SUPFAM" id="SSF53335">
    <property type="entry name" value="S-adenosyl-L-methionine-dependent methyltransferases"/>
    <property type="match status" value="1"/>
</dbReference>
<keyword evidence="3 6" id="KW-0808">Transferase</keyword>
<evidence type="ECO:0000256" key="6">
    <source>
        <dbReference type="PROSITE-ProRule" id="PRU01016"/>
    </source>
</evidence>
<feature type="active site" evidence="6">
    <location>
        <position position="74"/>
    </location>
</feature>
<dbReference type="Pfam" id="PF00145">
    <property type="entry name" value="DNA_methylase"/>
    <property type="match status" value="1"/>
</dbReference>
<dbReference type="GO" id="GO:0003886">
    <property type="term" value="F:DNA (cytosine-5-)-methyltransferase activity"/>
    <property type="evidence" value="ECO:0007669"/>
    <property type="project" value="UniProtKB-EC"/>
</dbReference>
<dbReference type="Gene3D" id="3.40.50.150">
    <property type="entry name" value="Vaccinia Virus protein VP39"/>
    <property type="match status" value="1"/>
</dbReference>
<gene>
    <name evidence="7" type="ORF">AB2U05_13465</name>
</gene>
<evidence type="ECO:0000256" key="2">
    <source>
        <dbReference type="ARBA" id="ARBA00022603"/>
    </source>
</evidence>
<keyword evidence="4 6" id="KW-0949">S-adenosyl-L-methionine</keyword>
<dbReference type="EMBL" id="CP163445">
    <property type="protein sequence ID" value="XDQ79397.1"/>
    <property type="molecule type" value="Genomic_DNA"/>
</dbReference>
<dbReference type="InterPro" id="IPR029063">
    <property type="entry name" value="SAM-dependent_MTases_sf"/>
</dbReference>
<dbReference type="InterPro" id="IPR050750">
    <property type="entry name" value="C5-MTase"/>
</dbReference>
<dbReference type="EC" id="2.1.1.37" evidence="1"/>
<evidence type="ECO:0000256" key="5">
    <source>
        <dbReference type="ARBA" id="ARBA00022747"/>
    </source>
</evidence>
<dbReference type="PANTHER" id="PTHR46098:SF1">
    <property type="entry name" value="TRNA (CYTOSINE(38)-C(5))-METHYLTRANSFERASE"/>
    <property type="match status" value="1"/>
</dbReference>
<name>A0AB39TJP3_9ACTN</name>
<proteinExistence type="inferred from homology"/>
<reference evidence="7" key="1">
    <citation type="submission" date="2024-07" db="EMBL/GenBank/DDBJ databases">
        <authorList>
            <person name="Yu S.T."/>
        </authorList>
    </citation>
    <scope>NUCLEOTIDE SEQUENCE</scope>
    <source>
        <strain evidence="7">Y1</strain>
    </source>
</reference>
<dbReference type="Gene3D" id="3.90.120.10">
    <property type="entry name" value="DNA Methylase, subunit A, domain 2"/>
    <property type="match status" value="1"/>
</dbReference>
<keyword evidence="5" id="KW-0680">Restriction system</keyword>
<sequence>MLTVTDFFCGAGGSSQGMHNISGLQVATAANHWDLAVRTHQENFPNVRHDCADISQIDFRRYPRTDLLWASPECTNHSVAKGVKRGADRQPDLFGEVLPEEAAVRSRATMWDVPRYLEAMSLRGRPVLGGVVENVVDARNWALFDAWCMAIRALGYDLRIVYLNSMHARPRFGTPLAPQSRDRMYVMYWLKGNRAPQIEKWTRPDATCPQHGRVQAVQSWKNPDREWGRYRAQYVYRCPIPGCWTVVEPWALPAAAAIDWTQPGQRIGDRAKPLAAKTLARIRAGLAKYARPLAVPVEGREGKSAAPVDDPLRTMTTRNETSLAWFEPFLAELRGGGSDHRPASDPLATVCASGNHHGLVHPEAMVVPAGGTWNDEARPVHEPFRARTTRETEGLLVPYYGTGTARPVEEPASTVTTVERHALVSAALDVEECLFRMLSPAEIGAAMAFGRDYTVLGNKREQVRQYGNAVTPPAAEVLMSALVESITGEDLQATA</sequence>
<dbReference type="RefSeq" id="WP_369183310.1">
    <property type="nucleotide sequence ID" value="NZ_CP163445.1"/>
</dbReference>
<organism evidence="7">
    <name type="scientific">Streptomyces sp. Y1</name>
    <dbReference type="NCBI Taxonomy" id="3238634"/>
    <lineage>
        <taxon>Bacteria</taxon>
        <taxon>Bacillati</taxon>
        <taxon>Actinomycetota</taxon>
        <taxon>Actinomycetes</taxon>
        <taxon>Kitasatosporales</taxon>
        <taxon>Streptomycetaceae</taxon>
        <taxon>Streptomyces</taxon>
    </lineage>
</organism>
<evidence type="ECO:0000256" key="3">
    <source>
        <dbReference type="ARBA" id="ARBA00022679"/>
    </source>
</evidence>
<dbReference type="PROSITE" id="PS51679">
    <property type="entry name" value="SAM_MT_C5"/>
    <property type="match status" value="1"/>
</dbReference>
<evidence type="ECO:0000256" key="1">
    <source>
        <dbReference type="ARBA" id="ARBA00011975"/>
    </source>
</evidence>
<dbReference type="PANTHER" id="PTHR46098">
    <property type="entry name" value="TRNA (CYTOSINE(38)-C(5))-METHYLTRANSFERASE"/>
    <property type="match status" value="1"/>
</dbReference>